<name>A0A2N3PHI6_9HELI</name>
<gene>
    <name evidence="3" type="ORF">BCM31_08160</name>
</gene>
<dbReference type="SUPFAM" id="SSF53448">
    <property type="entry name" value="Nucleotide-diphospho-sugar transferases"/>
    <property type="match status" value="1"/>
</dbReference>
<organism evidence="3 4">
    <name type="scientific">Helicobacter winghamensis</name>
    <dbReference type="NCBI Taxonomy" id="157268"/>
    <lineage>
        <taxon>Bacteria</taxon>
        <taxon>Pseudomonadati</taxon>
        <taxon>Campylobacterota</taxon>
        <taxon>Epsilonproteobacteria</taxon>
        <taxon>Campylobacterales</taxon>
        <taxon>Helicobacteraceae</taxon>
        <taxon>Helicobacter</taxon>
    </lineage>
</organism>
<dbReference type="GeneID" id="97290636"/>
<keyword evidence="1" id="KW-0472">Membrane</keyword>
<evidence type="ECO:0000313" key="3">
    <source>
        <dbReference type="EMBL" id="PKT79942.1"/>
    </source>
</evidence>
<proteinExistence type="predicted"/>
<reference evidence="3 4" key="1">
    <citation type="submission" date="2016-07" db="EMBL/GenBank/DDBJ databases">
        <title>Detection of Helicobacter winghamensis from caecal content of red fox (Vulpes vulpes).</title>
        <authorList>
            <person name="Zanoni R.G."/>
            <person name="Florio D."/>
            <person name="Caffara M."/>
            <person name="Renzi M."/>
            <person name="Parisi A."/>
            <person name="Pasquali F."/>
            <person name="Manfreda G."/>
        </authorList>
    </citation>
    <scope>NUCLEOTIDE SEQUENCE [LARGE SCALE GENOMIC DNA]</scope>
    <source>
        <strain evidence="3 4">295_13</strain>
    </source>
</reference>
<dbReference type="Pfam" id="PF00535">
    <property type="entry name" value="Glycos_transf_2"/>
    <property type="match status" value="1"/>
</dbReference>
<feature type="domain" description="Glycosyltransferase 2-like" evidence="2">
    <location>
        <begin position="16"/>
        <end position="134"/>
    </location>
</feature>
<dbReference type="InterPro" id="IPR029044">
    <property type="entry name" value="Nucleotide-diphossugar_trans"/>
</dbReference>
<dbReference type="OrthoDB" id="5291101at2"/>
<protein>
    <recommendedName>
        <fullName evidence="2">Glycosyltransferase 2-like domain-containing protein</fullName>
    </recommendedName>
</protein>
<dbReference type="GO" id="GO:0016758">
    <property type="term" value="F:hexosyltransferase activity"/>
    <property type="evidence" value="ECO:0007669"/>
    <property type="project" value="UniProtKB-ARBA"/>
</dbReference>
<dbReference type="CDD" id="cd00761">
    <property type="entry name" value="Glyco_tranf_GTA_type"/>
    <property type="match status" value="1"/>
</dbReference>
<dbReference type="PANTHER" id="PTHR22916:SF3">
    <property type="entry name" value="UDP-GLCNAC:BETAGAL BETA-1,3-N-ACETYLGLUCOSAMINYLTRANSFERASE-LIKE PROTEIN 1"/>
    <property type="match status" value="1"/>
</dbReference>
<dbReference type="PANTHER" id="PTHR22916">
    <property type="entry name" value="GLYCOSYLTRANSFERASE"/>
    <property type="match status" value="1"/>
</dbReference>
<dbReference type="STRING" id="556267.HWAG_01258"/>
<dbReference type="RefSeq" id="WP_006802954.1">
    <property type="nucleotide sequence ID" value="NZ_CABKOI010000019.1"/>
</dbReference>
<dbReference type="AlphaFoldDB" id="A0A2N3PHI6"/>
<dbReference type="Gene3D" id="3.90.550.10">
    <property type="entry name" value="Spore Coat Polysaccharide Biosynthesis Protein SpsA, Chain A"/>
    <property type="match status" value="1"/>
</dbReference>
<keyword evidence="1" id="KW-0812">Transmembrane</keyword>
<comment type="caution">
    <text evidence="3">The sequence shown here is derived from an EMBL/GenBank/DDBJ whole genome shotgun (WGS) entry which is preliminary data.</text>
</comment>
<dbReference type="InterPro" id="IPR001173">
    <property type="entry name" value="Glyco_trans_2-like"/>
</dbReference>
<dbReference type="Proteomes" id="UP000233350">
    <property type="component" value="Unassembled WGS sequence"/>
</dbReference>
<evidence type="ECO:0000259" key="2">
    <source>
        <dbReference type="Pfam" id="PF00535"/>
    </source>
</evidence>
<dbReference type="EMBL" id="MBPK01000045">
    <property type="protein sequence ID" value="PKT79942.1"/>
    <property type="molecule type" value="Genomic_DNA"/>
</dbReference>
<evidence type="ECO:0000313" key="4">
    <source>
        <dbReference type="Proteomes" id="UP000233350"/>
    </source>
</evidence>
<feature type="transmembrane region" description="Helical" evidence="1">
    <location>
        <begin position="286"/>
        <end position="305"/>
    </location>
</feature>
<evidence type="ECO:0000256" key="1">
    <source>
        <dbReference type="SAM" id="Phobius"/>
    </source>
</evidence>
<sequence length="313" mass="36233">MQATPKEFSQQFPKVSIILTTYNREYFFTESIESLLEQDYPNLEIIISDDGSSDNTFNIACEYAQENPHIKVVQNAHTKGSAGNRNNGLDHASGELVMLLDDDDLLFKEAISQMINVYLSFDRHYGIIIANCTRSDDGFLSGQGISESREISFQEVLCGKLDGEFLTLFERKLLGQRRFNENLQRGNMGLLWLKLHKNRPCYYLHKPLKFYRIHAESLTQNLKYKPLEMVKNYEQDILLFYRDRLKYCPAHLAKLCATAALLYRQGGNRKKAFKKILQSLAIRPNLLAIQVFFCLFLPISCLPKLKIRQRVEK</sequence>
<keyword evidence="1" id="KW-1133">Transmembrane helix</keyword>
<accession>A0A2N3PHI6</accession>
<keyword evidence="4" id="KW-1185">Reference proteome</keyword>